<evidence type="ECO:0000256" key="2">
    <source>
        <dbReference type="ARBA" id="ARBA00023125"/>
    </source>
</evidence>
<name>A0A1F7YGS8_9BACT</name>
<dbReference type="CDD" id="cd00092">
    <property type="entry name" value="HTH_CRP"/>
    <property type="match status" value="1"/>
</dbReference>
<dbReference type="PRINTS" id="PR00034">
    <property type="entry name" value="HTHCRP"/>
</dbReference>
<dbReference type="SMART" id="SM00419">
    <property type="entry name" value="HTH_CRP"/>
    <property type="match status" value="1"/>
</dbReference>
<comment type="caution">
    <text evidence="6">The sequence shown here is derived from an EMBL/GenBank/DDBJ whole genome shotgun (WGS) entry which is preliminary data.</text>
</comment>
<evidence type="ECO:0000256" key="3">
    <source>
        <dbReference type="ARBA" id="ARBA00023163"/>
    </source>
</evidence>
<keyword evidence="1" id="KW-0805">Transcription regulation</keyword>
<dbReference type="GO" id="GO:0006355">
    <property type="term" value="P:regulation of DNA-templated transcription"/>
    <property type="evidence" value="ECO:0007669"/>
    <property type="project" value="InterPro"/>
</dbReference>
<keyword evidence="2" id="KW-0238">DNA-binding</keyword>
<proteinExistence type="predicted"/>
<dbReference type="InterPro" id="IPR036390">
    <property type="entry name" value="WH_DNA-bd_sf"/>
</dbReference>
<evidence type="ECO:0000259" key="4">
    <source>
        <dbReference type="PROSITE" id="PS50042"/>
    </source>
</evidence>
<dbReference type="AlphaFoldDB" id="A0A1F7YGS8"/>
<dbReference type="Gene3D" id="1.10.10.10">
    <property type="entry name" value="Winged helix-like DNA-binding domain superfamily/Winged helix DNA-binding domain"/>
    <property type="match status" value="1"/>
</dbReference>
<dbReference type="InterPro" id="IPR036388">
    <property type="entry name" value="WH-like_DNA-bd_sf"/>
</dbReference>
<gene>
    <name evidence="6" type="ORF">A2628_02895</name>
</gene>
<reference evidence="6 7" key="1">
    <citation type="journal article" date="2016" name="Nat. Commun.">
        <title>Thousands of microbial genomes shed light on interconnected biogeochemical processes in an aquifer system.</title>
        <authorList>
            <person name="Anantharaman K."/>
            <person name="Brown C.T."/>
            <person name="Hug L.A."/>
            <person name="Sharon I."/>
            <person name="Castelle C.J."/>
            <person name="Probst A.J."/>
            <person name="Thomas B.C."/>
            <person name="Singh A."/>
            <person name="Wilkins M.J."/>
            <person name="Karaoz U."/>
            <person name="Brodie E.L."/>
            <person name="Williams K.H."/>
            <person name="Hubbard S.S."/>
            <person name="Banfield J.F."/>
        </authorList>
    </citation>
    <scope>NUCLEOTIDE SEQUENCE [LARGE SCALE GENOMIC DNA]</scope>
</reference>
<evidence type="ECO:0000313" key="6">
    <source>
        <dbReference type="EMBL" id="OGM26462.1"/>
    </source>
</evidence>
<dbReference type="PROSITE" id="PS51063">
    <property type="entry name" value="HTH_CRP_2"/>
    <property type="match status" value="1"/>
</dbReference>
<feature type="domain" description="HTH crp-type" evidence="5">
    <location>
        <begin position="134"/>
        <end position="208"/>
    </location>
</feature>
<dbReference type="InterPro" id="IPR014710">
    <property type="entry name" value="RmlC-like_jellyroll"/>
</dbReference>
<dbReference type="GO" id="GO:0003677">
    <property type="term" value="F:DNA binding"/>
    <property type="evidence" value="ECO:0007669"/>
    <property type="project" value="UniProtKB-KW"/>
</dbReference>
<dbReference type="InterPro" id="IPR012318">
    <property type="entry name" value="HTH_CRP"/>
</dbReference>
<dbReference type="InterPro" id="IPR000595">
    <property type="entry name" value="cNMP-bd_dom"/>
</dbReference>
<dbReference type="CDD" id="cd00038">
    <property type="entry name" value="CAP_ED"/>
    <property type="match status" value="1"/>
</dbReference>
<dbReference type="Proteomes" id="UP000179221">
    <property type="component" value="Unassembled WGS sequence"/>
</dbReference>
<dbReference type="SUPFAM" id="SSF51206">
    <property type="entry name" value="cAMP-binding domain-like"/>
    <property type="match status" value="1"/>
</dbReference>
<evidence type="ECO:0008006" key="8">
    <source>
        <dbReference type="Google" id="ProtNLM"/>
    </source>
</evidence>
<evidence type="ECO:0000259" key="5">
    <source>
        <dbReference type="PROSITE" id="PS51063"/>
    </source>
</evidence>
<dbReference type="Pfam" id="PF00027">
    <property type="entry name" value="cNMP_binding"/>
    <property type="match status" value="1"/>
</dbReference>
<dbReference type="Pfam" id="PF13545">
    <property type="entry name" value="HTH_Crp_2"/>
    <property type="match status" value="1"/>
</dbReference>
<sequence length="216" mass="24416">MDKDINQKLLGFFSKHVLQSYKRGEILIRAEEEPPGVFYMINGYVKMASIFENGSELTVNIFKQGAFFPMLWAIADSDNAYFYQAMTSTEVFKATRGDALKFINDNPDVLYDLTRRLLVGMDGLLSTTQQLLYGNAYKRVASAFIVSAKRFGKSFKNKNVLIDIPLTHQDIANLAGITRETASISIEKLQSKGLIFRKSQKFIVKNLTNLELEASM</sequence>
<evidence type="ECO:0000256" key="1">
    <source>
        <dbReference type="ARBA" id="ARBA00023015"/>
    </source>
</evidence>
<dbReference type="EMBL" id="MGGL01000011">
    <property type="protein sequence ID" value="OGM26462.1"/>
    <property type="molecule type" value="Genomic_DNA"/>
</dbReference>
<evidence type="ECO:0000313" key="7">
    <source>
        <dbReference type="Proteomes" id="UP000179221"/>
    </source>
</evidence>
<keyword evidence="3" id="KW-0804">Transcription</keyword>
<dbReference type="Gene3D" id="2.60.120.10">
    <property type="entry name" value="Jelly Rolls"/>
    <property type="match status" value="1"/>
</dbReference>
<protein>
    <recommendedName>
        <fullName evidence="8">HTH crp-type domain-containing protein</fullName>
    </recommendedName>
</protein>
<organism evidence="6 7">
    <name type="scientific">Candidatus Woesebacteria bacterium RIFCSPHIGHO2_01_FULL_40_22</name>
    <dbReference type="NCBI Taxonomy" id="1802499"/>
    <lineage>
        <taxon>Bacteria</taxon>
        <taxon>Candidatus Woeseibacteriota</taxon>
    </lineage>
</organism>
<dbReference type="SUPFAM" id="SSF46785">
    <property type="entry name" value="Winged helix' DNA-binding domain"/>
    <property type="match status" value="1"/>
</dbReference>
<dbReference type="InterPro" id="IPR018490">
    <property type="entry name" value="cNMP-bd_dom_sf"/>
</dbReference>
<feature type="domain" description="Cyclic nucleotide-binding" evidence="4">
    <location>
        <begin position="1"/>
        <end position="120"/>
    </location>
</feature>
<accession>A0A1F7YGS8</accession>
<dbReference type="PROSITE" id="PS50042">
    <property type="entry name" value="CNMP_BINDING_3"/>
    <property type="match status" value="1"/>
</dbReference>